<reference evidence="2 3" key="1">
    <citation type="submission" date="2024-04" db="EMBL/GenBank/DDBJ databases">
        <title>genome sequences of Mucor flavus KT1a and Helicostylum pulchrum KT1b strains isolated from the surface of a dry-aged beef.</title>
        <authorList>
            <person name="Toyotome T."/>
            <person name="Hosono M."/>
            <person name="Torimaru M."/>
            <person name="Fukuda K."/>
            <person name="Mikami N."/>
        </authorList>
    </citation>
    <scope>NUCLEOTIDE SEQUENCE [LARGE SCALE GENOMIC DNA]</scope>
    <source>
        <strain evidence="2 3">KT1a</strain>
    </source>
</reference>
<evidence type="ECO:0000313" key="2">
    <source>
        <dbReference type="EMBL" id="GAA5810815.1"/>
    </source>
</evidence>
<name>A0ABP9YVG7_9FUNG</name>
<dbReference type="EMBL" id="BAABUK010000008">
    <property type="protein sequence ID" value="GAA5810815.1"/>
    <property type="molecule type" value="Genomic_DNA"/>
</dbReference>
<dbReference type="Proteomes" id="UP001473302">
    <property type="component" value="Unassembled WGS sequence"/>
</dbReference>
<protein>
    <recommendedName>
        <fullName evidence="4">CNH domain-containing protein</fullName>
    </recommendedName>
</protein>
<feature type="region of interest" description="Disordered" evidence="1">
    <location>
        <begin position="1"/>
        <end position="36"/>
    </location>
</feature>
<feature type="region of interest" description="Disordered" evidence="1">
    <location>
        <begin position="185"/>
        <end position="206"/>
    </location>
</feature>
<sequence length="572" mass="65314">MQNETSFNLQQQTELDALSGPPPPYTDEYPPHPTRLPNNLNLSRLAEETLQSTNISSLQLKMIASCTDSWHSTPYECCSVLEDRFLLLGYHDGVQLIDLKNPNVKAKTIIWIRARNITVIESCRVVLILAGRYKQVRCYSYDGLLRLIYAVLGIDWNQRKNTKFQVPLLKDWEHVASLSGKVKDEEIDHLPSPPPPPPQQTTTTTKNEPSFTLVNLVEQPLSSLTKPYYTVNNITLQKLYYKLPDSKDALSVQTYQTSVYVFAAIRHRDKIVLWQRKRDHPLCPFYRLKVFWIPAESKCISFADDRSTLRHILVVFANEATAIELRDSKVKTVPVDPILERIYQTTWVREQYEHQLASPRSPNSPIPTLFSRQEQSDTYPTLPVSLSVPPIQWTSLIQLPFYPDILPATTLTTEYSIPPSYSTVITSLPSSAPDPVALPSASAPQLFFATLLKQSYIIDLSGSLFSTQVYKWSEVPMHIEFIQLDCNVNDWCVVGFGTETIEIIHIKSAHVVQRVMRGVPVKFLGRWDESVPREGKKNKSVFRSLIWSCHANERIHVYMLKPDDVLLATLPH</sequence>
<evidence type="ECO:0000256" key="1">
    <source>
        <dbReference type="SAM" id="MobiDB-lite"/>
    </source>
</evidence>
<organism evidence="2 3">
    <name type="scientific">Mucor flavus</name>
    <dbReference type="NCBI Taxonomy" id="439312"/>
    <lineage>
        <taxon>Eukaryota</taxon>
        <taxon>Fungi</taxon>
        <taxon>Fungi incertae sedis</taxon>
        <taxon>Mucoromycota</taxon>
        <taxon>Mucoromycotina</taxon>
        <taxon>Mucoromycetes</taxon>
        <taxon>Mucorales</taxon>
        <taxon>Mucorineae</taxon>
        <taxon>Mucoraceae</taxon>
        <taxon>Mucor</taxon>
    </lineage>
</organism>
<gene>
    <name evidence="2" type="ORF">MFLAVUS_004242</name>
</gene>
<feature type="compositionally biased region" description="Polar residues" evidence="1">
    <location>
        <begin position="1"/>
        <end position="14"/>
    </location>
</feature>
<evidence type="ECO:0000313" key="3">
    <source>
        <dbReference type="Proteomes" id="UP001473302"/>
    </source>
</evidence>
<accession>A0ABP9YVG7</accession>
<proteinExistence type="predicted"/>
<comment type="caution">
    <text evidence="2">The sequence shown here is derived from an EMBL/GenBank/DDBJ whole genome shotgun (WGS) entry which is preliminary data.</text>
</comment>
<evidence type="ECO:0008006" key="4">
    <source>
        <dbReference type="Google" id="ProtNLM"/>
    </source>
</evidence>
<keyword evidence="3" id="KW-1185">Reference proteome</keyword>